<evidence type="ECO:0000256" key="2">
    <source>
        <dbReference type="ARBA" id="ARBA00022829"/>
    </source>
</evidence>
<keyword evidence="3" id="KW-0238">DNA-binding</keyword>
<feature type="domain" description="ParB-like N-terminal" evidence="5">
    <location>
        <begin position="53"/>
        <end position="142"/>
    </location>
</feature>
<comment type="caution">
    <text evidence="6">The sequence shown here is derived from an EMBL/GenBank/DDBJ whole genome shotgun (WGS) entry which is preliminary data.</text>
</comment>
<dbReference type="Pfam" id="PF02195">
    <property type="entry name" value="ParB_N"/>
    <property type="match status" value="1"/>
</dbReference>
<keyword evidence="7" id="KW-1185">Reference proteome</keyword>
<dbReference type="Pfam" id="PF23552">
    <property type="entry name" value="ParB_C"/>
    <property type="match status" value="1"/>
</dbReference>
<dbReference type="InterPro" id="IPR050336">
    <property type="entry name" value="Chromosome_partition/occlusion"/>
</dbReference>
<dbReference type="Proteomes" id="UP000597877">
    <property type="component" value="Unassembled WGS sequence"/>
</dbReference>
<dbReference type="EMBL" id="JACOOZ010000004">
    <property type="protein sequence ID" value="MBC5667868.1"/>
    <property type="molecule type" value="Genomic_DNA"/>
</dbReference>
<gene>
    <name evidence="6" type="ORF">H8S00_07740</name>
</gene>
<evidence type="ECO:0000256" key="1">
    <source>
        <dbReference type="ARBA" id="ARBA00006295"/>
    </source>
</evidence>
<dbReference type="SUPFAM" id="SSF110849">
    <property type="entry name" value="ParB/Sulfiredoxin"/>
    <property type="match status" value="1"/>
</dbReference>
<proteinExistence type="inferred from homology"/>
<dbReference type="InterPro" id="IPR036086">
    <property type="entry name" value="ParB/Sulfiredoxin_sf"/>
</dbReference>
<evidence type="ECO:0000256" key="3">
    <source>
        <dbReference type="ARBA" id="ARBA00023125"/>
    </source>
</evidence>
<dbReference type="RefSeq" id="WP_186840360.1">
    <property type="nucleotide sequence ID" value="NZ_JACOOZ010000004.1"/>
</dbReference>
<dbReference type="PANTHER" id="PTHR33375:SF1">
    <property type="entry name" value="CHROMOSOME-PARTITIONING PROTEIN PARB-RELATED"/>
    <property type="match status" value="1"/>
</dbReference>
<dbReference type="PANTHER" id="PTHR33375">
    <property type="entry name" value="CHROMOSOME-PARTITIONING PROTEIN PARB-RELATED"/>
    <property type="match status" value="1"/>
</dbReference>
<accession>A0ABR7F2N5</accession>
<dbReference type="Gene3D" id="1.10.10.2830">
    <property type="match status" value="1"/>
</dbReference>
<reference evidence="6 7" key="1">
    <citation type="submission" date="2020-08" db="EMBL/GenBank/DDBJ databases">
        <title>Genome public.</title>
        <authorList>
            <person name="Liu C."/>
            <person name="Sun Q."/>
        </authorList>
    </citation>
    <scope>NUCLEOTIDE SEQUENCE [LARGE SCALE GENOMIC DNA]</scope>
    <source>
        <strain evidence="6 7">BX4</strain>
    </source>
</reference>
<dbReference type="CDD" id="cd16393">
    <property type="entry name" value="SPO0J_N"/>
    <property type="match status" value="1"/>
</dbReference>
<evidence type="ECO:0000256" key="4">
    <source>
        <dbReference type="SAM" id="MobiDB-lite"/>
    </source>
</evidence>
<keyword evidence="2" id="KW-0159">Chromosome partition</keyword>
<evidence type="ECO:0000313" key="7">
    <source>
        <dbReference type="Proteomes" id="UP000597877"/>
    </source>
</evidence>
<dbReference type="InterPro" id="IPR041468">
    <property type="entry name" value="HTH_ParB/Spo0J"/>
</dbReference>
<dbReference type="SMART" id="SM00470">
    <property type="entry name" value="ParB"/>
    <property type="match status" value="1"/>
</dbReference>
<dbReference type="Gene3D" id="3.90.1530.30">
    <property type="match status" value="1"/>
</dbReference>
<evidence type="ECO:0000259" key="5">
    <source>
        <dbReference type="SMART" id="SM00470"/>
    </source>
</evidence>
<evidence type="ECO:0000313" key="6">
    <source>
        <dbReference type="EMBL" id="MBC5667868.1"/>
    </source>
</evidence>
<dbReference type="Pfam" id="PF17762">
    <property type="entry name" value="HTH_ParB"/>
    <property type="match status" value="1"/>
</dbReference>
<dbReference type="InterPro" id="IPR004437">
    <property type="entry name" value="ParB/RepB/Spo0J"/>
</dbReference>
<comment type="similarity">
    <text evidence="1">Belongs to the ParB family.</text>
</comment>
<dbReference type="NCBIfam" id="TIGR00180">
    <property type="entry name" value="parB_part"/>
    <property type="match status" value="1"/>
</dbReference>
<name>A0ABR7F2N5_9FIRM</name>
<feature type="region of interest" description="Disordered" evidence="4">
    <location>
        <begin position="1"/>
        <end position="28"/>
    </location>
</feature>
<organism evidence="6 7">
    <name type="scientific">Eubacterium segne</name>
    <dbReference type="NCBI Taxonomy" id="2763045"/>
    <lineage>
        <taxon>Bacteria</taxon>
        <taxon>Bacillati</taxon>
        <taxon>Bacillota</taxon>
        <taxon>Clostridia</taxon>
        <taxon>Eubacteriales</taxon>
        <taxon>Eubacteriaceae</taxon>
        <taxon>Eubacterium</taxon>
    </lineage>
</organism>
<dbReference type="InterPro" id="IPR003115">
    <property type="entry name" value="ParB_N"/>
</dbReference>
<protein>
    <submittedName>
        <fullName evidence="6">ParB/RepB/Spo0J family partition protein</fullName>
    </submittedName>
</protein>
<dbReference type="InterPro" id="IPR057240">
    <property type="entry name" value="ParB_dimer_C"/>
</dbReference>
<sequence length="311" mass="35294">MAVKKKGLGRGIDSLIPQTDTGNKKEKVKEKPVVKEVIKEVVKEVKVPVPAETMMKISDIEPNRDQPRKNFDKEALDELADSIRQFGIIQPIVVQKKDDYYEIIAGERRWRAAKLAKIKEVPVIVKEYTPQEVMEIALIENIQRSDLNPIEEALAYRSLINEYNLKQDELAKRVSKSRVAIANSMRLLRLAEPVQNMLVEGQISMGHARALLALELEDLQVDAANTIMERGLSVRDTEKLVKSILNPKQSKLPIPSSEEAIYSKLSDKLKEIMGTKVSINHKKGGKGKIEIEYYSQEELERLLELFNGIQN</sequence>